<feature type="transmembrane region" description="Helical" evidence="1">
    <location>
        <begin position="343"/>
        <end position="361"/>
    </location>
</feature>
<feature type="transmembrane region" description="Helical" evidence="1">
    <location>
        <begin position="312"/>
        <end position="331"/>
    </location>
</feature>
<feature type="transmembrane region" description="Helical" evidence="1">
    <location>
        <begin position="47"/>
        <end position="64"/>
    </location>
</feature>
<dbReference type="PANTHER" id="PTHR36840:SF1">
    <property type="entry name" value="BLL5714 PROTEIN"/>
    <property type="match status" value="1"/>
</dbReference>
<evidence type="ECO:0000313" key="2">
    <source>
        <dbReference type="EMBL" id="SOE61231.1"/>
    </source>
</evidence>
<protein>
    <submittedName>
        <fullName evidence="2">Low temperature requirement protein LtrA</fullName>
    </submittedName>
</protein>
<dbReference type="EMBL" id="OCST01000002">
    <property type="protein sequence ID" value="SOE61231.1"/>
    <property type="molecule type" value="Genomic_DNA"/>
</dbReference>
<feature type="transmembrane region" description="Helical" evidence="1">
    <location>
        <begin position="166"/>
        <end position="186"/>
    </location>
</feature>
<name>A0A2C8ZAT8_9MICO</name>
<dbReference type="InterPro" id="IPR010640">
    <property type="entry name" value="Low_temperature_requirement_A"/>
</dbReference>
<evidence type="ECO:0000313" key="3">
    <source>
        <dbReference type="Proteomes" id="UP000219440"/>
    </source>
</evidence>
<dbReference type="RefSeq" id="WP_179691807.1">
    <property type="nucleotide sequence ID" value="NZ_BMLC01000001.1"/>
</dbReference>
<keyword evidence="1" id="KW-0812">Transmembrane</keyword>
<reference evidence="2 3" key="1">
    <citation type="submission" date="2017-09" db="EMBL/GenBank/DDBJ databases">
        <authorList>
            <person name="Ehlers B."/>
            <person name="Leendertz F.H."/>
        </authorList>
    </citation>
    <scope>NUCLEOTIDE SEQUENCE [LARGE SCALE GENOMIC DNA]</scope>
    <source>
        <strain evidence="2 3">CGMCC 1.05381</strain>
    </source>
</reference>
<feature type="transmembrane region" description="Helical" evidence="1">
    <location>
        <begin position="235"/>
        <end position="254"/>
    </location>
</feature>
<keyword evidence="1" id="KW-0472">Membrane</keyword>
<dbReference type="Pfam" id="PF06772">
    <property type="entry name" value="LtrA"/>
    <property type="match status" value="1"/>
</dbReference>
<proteinExistence type="predicted"/>
<evidence type="ECO:0000256" key="1">
    <source>
        <dbReference type="SAM" id="Phobius"/>
    </source>
</evidence>
<keyword evidence="3" id="KW-1185">Reference proteome</keyword>
<dbReference type="PANTHER" id="PTHR36840">
    <property type="entry name" value="BLL5714 PROTEIN"/>
    <property type="match status" value="1"/>
</dbReference>
<dbReference type="Proteomes" id="UP000219440">
    <property type="component" value="Unassembled WGS sequence"/>
</dbReference>
<feature type="transmembrane region" description="Helical" evidence="1">
    <location>
        <begin position="21"/>
        <end position="41"/>
    </location>
</feature>
<dbReference type="AlphaFoldDB" id="A0A2C8ZAT8"/>
<accession>A0A2C8ZAT8</accession>
<feature type="transmembrane region" description="Helical" evidence="1">
    <location>
        <begin position="84"/>
        <end position="103"/>
    </location>
</feature>
<keyword evidence="1" id="KW-1133">Transmembrane helix</keyword>
<gene>
    <name evidence="2" type="ORF">SAMN06296378_1229</name>
</gene>
<organism evidence="2 3">
    <name type="scientific">Salinibacterium xinjiangense</name>
    <dbReference type="NCBI Taxonomy" id="386302"/>
    <lineage>
        <taxon>Bacteria</taxon>
        <taxon>Bacillati</taxon>
        <taxon>Actinomycetota</taxon>
        <taxon>Actinomycetes</taxon>
        <taxon>Micrococcales</taxon>
        <taxon>Microbacteriaceae</taxon>
        <taxon>Salinibacterium</taxon>
    </lineage>
</organism>
<sequence length="399" mass="43937">MGGRRGGLLREEKNGRYEPSPVELLFDLVFVFAATQLSVFLLKHLDLTGLLEAFVLLLAVWWFWDHIVWTTNWFNPDKWPVRLVLFVAMGLGLVMSTSILGAFEDLGVVFVVGYLGMHVLRGAFIIVAAWRESRELAMNLVRASIWVAISSPLWIIGAVADPQQRVWWWLAAIALNYFGPAVRYWLPVIGRSPVESWAVSGHHISERAQLFVIIALGESVLVMGFTFRGDWMNPASAFALFATLVGTLLLWLIYFNNTAGVAQKFFEKARESGRLAANAYTYLHLVIVAGIVLVAVGDELVLAHPDDPLDPSTAAVVFGGPALYILGNLLFKHSVGYRWLKSNIIGILVLILLFLLTTALGSLTPLIASWLANAVILAVVIGEEVAHRRSPAVGANLAP</sequence>
<feature type="transmembrane region" description="Helical" evidence="1">
    <location>
        <begin position="275"/>
        <end position="297"/>
    </location>
</feature>
<feature type="transmembrane region" description="Helical" evidence="1">
    <location>
        <begin position="109"/>
        <end position="128"/>
    </location>
</feature>
<feature type="transmembrane region" description="Helical" evidence="1">
    <location>
        <begin position="140"/>
        <end position="160"/>
    </location>
</feature>
<feature type="transmembrane region" description="Helical" evidence="1">
    <location>
        <begin position="207"/>
        <end position="229"/>
    </location>
</feature>